<name>A0AAV9B7Q4_ACOGR</name>
<dbReference type="InterPro" id="IPR007218">
    <property type="entry name" value="DNA_pol_delta_4"/>
</dbReference>
<dbReference type="EMBL" id="JAUJYN010000004">
    <property type="protein sequence ID" value="KAK1272457.1"/>
    <property type="molecule type" value="Genomic_DNA"/>
</dbReference>
<evidence type="ECO:0000313" key="3">
    <source>
        <dbReference type="Proteomes" id="UP001179952"/>
    </source>
</evidence>
<dbReference type="GO" id="GO:0043625">
    <property type="term" value="C:delta DNA polymerase complex"/>
    <property type="evidence" value="ECO:0007669"/>
    <property type="project" value="TreeGrafter"/>
</dbReference>
<reference evidence="2" key="1">
    <citation type="journal article" date="2023" name="Nat. Commun.">
        <title>Diploid and tetraploid genomes of Acorus and the evolution of monocots.</title>
        <authorList>
            <person name="Ma L."/>
            <person name="Liu K.W."/>
            <person name="Li Z."/>
            <person name="Hsiao Y.Y."/>
            <person name="Qi Y."/>
            <person name="Fu T."/>
            <person name="Tang G.D."/>
            <person name="Zhang D."/>
            <person name="Sun W.H."/>
            <person name="Liu D.K."/>
            <person name="Li Y."/>
            <person name="Chen G.Z."/>
            <person name="Liu X.D."/>
            <person name="Liao X.Y."/>
            <person name="Jiang Y.T."/>
            <person name="Yu X."/>
            <person name="Hao Y."/>
            <person name="Huang J."/>
            <person name="Zhao X.W."/>
            <person name="Ke S."/>
            <person name="Chen Y.Y."/>
            <person name="Wu W.L."/>
            <person name="Hsu J.L."/>
            <person name="Lin Y.F."/>
            <person name="Huang M.D."/>
            <person name="Li C.Y."/>
            <person name="Huang L."/>
            <person name="Wang Z.W."/>
            <person name="Zhao X."/>
            <person name="Zhong W.Y."/>
            <person name="Peng D.H."/>
            <person name="Ahmad S."/>
            <person name="Lan S."/>
            <person name="Zhang J.S."/>
            <person name="Tsai W.C."/>
            <person name="Van de Peer Y."/>
            <person name="Liu Z.J."/>
        </authorList>
    </citation>
    <scope>NUCLEOTIDE SEQUENCE</scope>
    <source>
        <strain evidence="2">SCP</strain>
    </source>
</reference>
<dbReference type="GO" id="GO:0003887">
    <property type="term" value="F:DNA-directed DNA polymerase activity"/>
    <property type="evidence" value="ECO:0007669"/>
    <property type="project" value="TreeGrafter"/>
</dbReference>
<dbReference type="PANTHER" id="PTHR14303:SF0">
    <property type="entry name" value="DNA POLYMERASE DELTA SUBUNIT 4"/>
    <property type="match status" value="1"/>
</dbReference>
<feature type="compositionally biased region" description="Low complexity" evidence="1">
    <location>
        <begin position="15"/>
        <end position="35"/>
    </location>
</feature>
<dbReference type="GO" id="GO:0006261">
    <property type="term" value="P:DNA-templated DNA replication"/>
    <property type="evidence" value="ECO:0007669"/>
    <property type="project" value="TreeGrafter"/>
</dbReference>
<feature type="region of interest" description="Disordered" evidence="1">
    <location>
        <begin position="1"/>
        <end position="44"/>
    </location>
</feature>
<evidence type="ECO:0008006" key="4">
    <source>
        <dbReference type="Google" id="ProtNLM"/>
    </source>
</evidence>
<reference evidence="2" key="2">
    <citation type="submission" date="2023-06" db="EMBL/GenBank/DDBJ databases">
        <authorList>
            <person name="Ma L."/>
            <person name="Liu K.-W."/>
            <person name="Li Z."/>
            <person name="Hsiao Y.-Y."/>
            <person name="Qi Y."/>
            <person name="Fu T."/>
            <person name="Tang G."/>
            <person name="Zhang D."/>
            <person name="Sun W.-H."/>
            <person name="Liu D.-K."/>
            <person name="Li Y."/>
            <person name="Chen G.-Z."/>
            <person name="Liu X.-D."/>
            <person name="Liao X.-Y."/>
            <person name="Jiang Y.-T."/>
            <person name="Yu X."/>
            <person name="Hao Y."/>
            <person name="Huang J."/>
            <person name="Zhao X.-W."/>
            <person name="Ke S."/>
            <person name="Chen Y.-Y."/>
            <person name="Wu W.-L."/>
            <person name="Hsu J.-L."/>
            <person name="Lin Y.-F."/>
            <person name="Huang M.-D."/>
            <person name="Li C.-Y."/>
            <person name="Huang L."/>
            <person name="Wang Z.-W."/>
            <person name="Zhao X."/>
            <person name="Zhong W.-Y."/>
            <person name="Peng D.-H."/>
            <person name="Ahmad S."/>
            <person name="Lan S."/>
            <person name="Zhang J.-S."/>
            <person name="Tsai W.-C."/>
            <person name="Van De Peer Y."/>
            <person name="Liu Z.-J."/>
        </authorList>
    </citation>
    <scope>NUCLEOTIDE SEQUENCE</scope>
    <source>
        <strain evidence="2">SCP</strain>
        <tissue evidence="2">Leaves</tissue>
    </source>
</reference>
<sequence length="131" mass="14176">MATKGLENFYRQRKSSSSSVVGGKSKPSPASKRSPNIGVSFGSDHAQPAALVSHGSLDLRNDCGEEEEMLRQFDMDMTYGPCLGMTRLQRWERARNMGLNPPKDVECLLQGDGGDGGDGRVGVGCLWEGRV</sequence>
<organism evidence="2 3">
    <name type="scientific">Acorus gramineus</name>
    <name type="common">Dwarf sweet flag</name>
    <dbReference type="NCBI Taxonomy" id="55184"/>
    <lineage>
        <taxon>Eukaryota</taxon>
        <taxon>Viridiplantae</taxon>
        <taxon>Streptophyta</taxon>
        <taxon>Embryophyta</taxon>
        <taxon>Tracheophyta</taxon>
        <taxon>Spermatophyta</taxon>
        <taxon>Magnoliopsida</taxon>
        <taxon>Liliopsida</taxon>
        <taxon>Acoraceae</taxon>
        <taxon>Acorus</taxon>
    </lineage>
</organism>
<accession>A0AAV9B7Q4</accession>
<evidence type="ECO:0000256" key="1">
    <source>
        <dbReference type="SAM" id="MobiDB-lite"/>
    </source>
</evidence>
<dbReference type="AlphaFoldDB" id="A0AAV9B7Q4"/>
<evidence type="ECO:0000313" key="2">
    <source>
        <dbReference type="EMBL" id="KAK1272457.1"/>
    </source>
</evidence>
<dbReference type="GO" id="GO:0000731">
    <property type="term" value="P:DNA synthesis involved in DNA repair"/>
    <property type="evidence" value="ECO:0007669"/>
    <property type="project" value="InterPro"/>
</dbReference>
<protein>
    <recommendedName>
        <fullName evidence="4">DNA polymerase delta subunit 4</fullName>
    </recommendedName>
</protein>
<comment type="caution">
    <text evidence="2">The sequence shown here is derived from an EMBL/GenBank/DDBJ whole genome shotgun (WGS) entry which is preliminary data.</text>
</comment>
<proteinExistence type="predicted"/>
<gene>
    <name evidence="2" type="ORF">QJS04_geneDACA012251</name>
</gene>
<keyword evidence="3" id="KW-1185">Reference proteome</keyword>
<dbReference type="Pfam" id="PF04081">
    <property type="entry name" value="DNA_pol_delta_4"/>
    <property type="match status" value="1"/>
</dbReference>
<dbReference type="PANTHER" id="PTHR14303">
    <property type="entry name" value="DNA POLYMERASE DELTA SUBUNIT 4"/>
    <property type="match status" value="1"/>
</dbReference>
<dbReference type="Proteomes" id="UP001179952">
    <property type="component" value="Unassembled WGS sequence"/>
</dbReference>